<evidence type="ECO:0000256" key="3">
    <source>
        <dbReference type="SAM" id="SignalP"/>
    </source>
</evidence>
<dbReference type="InterPro" id="IPR000859">
    <property type="entry name" value="CUB_dom"/>
</dbReference>
<feature type="signal peptide" evidence="3">
    <location>
        <begin position="1"/>
        <end position="15"/>
    </location>
</feature>
<feature type="domain" description="C-type lectin" evidence="5">
    <location>
        <begin position="30"/>
        <end position="145"/>
    </location>
</feature>
<dbReference type="SMART" id="SM00034">
    <property type="entry name" value="CLECT"/>
    <property type="match status" value="2"/>
</dbReference>
<dbReference type="CDD" id="cd00041">
    <property type="entry name" value="CUB"/>
    <property type="match status" value="1"/>
</dbReference>
<dbReference type="EMBL" id="WUAV01000002">
    <property type="protein sequence ID" value="KAF1767811.1"/>
    <property type="molecule type" value="Genomic_DNA"/>
</dbReference>
<dbReference type="SMART" id="SM00042">
    <property type="entry name" value="CUB"/>
    <property type="match status" value="1"/>
</dbReference>
<dbReference type="KEGG" id="crq:GCK72_007770"/>
<dbReference type="Gene3D" id="2.60.120.290">
    <property type="entry name" value="Spermadhesin, CUB domain"/>
    <property type="match status" value="1"/>
</dbReference>
<evidence type="ECO:0000256" key="1">
    <source>
        <dbReference type="ARBA" id="ARBA00023157"/>
    </source>
</evidence>
<dbReference type="CTD" id="9804879"/>
<evidence type="ECO:0000259" key="4">
    <source>
        <dbReference type="PROSITE" id="PS01180"/>
    </source>
</evidence>
<evidence type="ECO:0000259" key="5">
    <source>
        <dbReference type="PROSITE" id="PS50041"/>
    </source>
</evidence>
<accession>A0A6A5HL05</accession>
<proteinExistence type="predicted"/>
<name>A0A6A5HL05_CAERE</name>
<evidence type="ECO:0008006" key="8">
    <source>
        <dbReference type="Google" id="ProtNLM"/>
    </source>
</evidence>
<feature type="chain" id="PRO_5025386766" description="C-type LECtin" evidence="3">
    <location>
        <begin position="16"/>
        <end position="413"/>
    </location>
</feature>
<protein>
    <recommendedName>
        <fullName evidence="8">C-type LECtin</fullName>
    </recommendedName>
</protein>
<organism evidence="6 7">
    <name type="scientific">Caenorhabditis remanei</name>
    <name type="common">Caenorhabditis vulgaris</name>
    <dbReference type="NCBI Taxonomy" id="31234"/>
    <lineage>
        <taxon>Eukaryota</taxon>
        <taxon>Metazoa</taxon>
        <taxon>Ecdysozoa</taxon>
        <taxon>Nematoda</taxon>
        <taxon>Chromadorea</taxon>
        <taxon>Rhabditida</taxon>
        <taxon>Rhabditina</taxon>
        <taxon>Rhabditomorpha</taxon>
        <taxon>Rhabditoidea</taxon>
        <taxon>Rhabditidae</taxon>
        <taxon>Peloderinae</taxon>
        <taxon>Caenorhabditis</taxon>
    </lineage>
</organism>
<dbReference type="InterPro" id="IPR016187">
    <property type="entry name" value="CTDL_fold"/>
</dbReference>
<dbReference type="RefSeq" id="XP_053590630.1">
    <property type="nucleotide sequence ID" value="XM_053726436.1"/>
</dbReference>
<feature type="domain" description="C-type lectin" evidence="5">
    <location>
        <begin position="168"/>
        <end position="285"/>
    </location>
</feature>
<dbReference type="PROSITE" id="PS50041">
    <property type="entry name" value="C_TYPE_LECTIN_2"/>
    <property type="match status" value="2"/>
</dbReference>
<dbReference type="Gene3D" id="3.10.100.10">
    <property type="entry name" value="Mannose-Binding Protein A, subunit A"/>
    <property type="match status" value="2"/>
</dbReference>
<dbReference type="SUPFAM" id="SSF49854">
    <property type="entry name" value="Spermadhesin, CUB domain"/>
    <property type="match status" value="1"/>
</dbReference>
<sequence length="413" mass="46135">MNLLLPIFLILPVLARPQDQLECPSGYTLVIDKCLMVIKTPMRHLEAESACTYNGGTLVNIRDAITNRAVTQFAATAGIDKTWIGLFCFENKNTSMCYYDDNTGPILDYNSFASGYPMVDGIYGGCVYMPTTGSLAGKWVSVKCEAESIPVMCEVPVSVYDSNCAHNFNGNCYILSSELPITTAKFADARKICQDKNSDLVSIHSKREVDYIKSLYRGSKSQVLIGAQQILPNTYTWLDGYDWNTFDYRDPLDQQRTDYNCLTMDSATGLWNRASCDYEYAFLCKRPIQWSTAKPPTEVVLSPQNPSDFSNCNTTLLMTPGTITSYGYLSTSPPEPAVYCTWRIVTTGPYRVRLSFTDISTYNDIYVYNEDGTTFARVRYSQSVISPSNIVTVDFQATGRAGYKGFRAVALAY</sequence>
<dbReference type="InterPro" id="IPR035914">
    <property type="entry name" value="Sperma_CUB_dom_sf"/>
</dbReference>
<dbReference type="InterPro" id="IPR001304">
    <property type="entry name" value="C-type_lectin-like"/>
</dbReference>
<dbReference type="Pfam" id="PF00431">
    <property type="entry name" value="CUB"/>
    <property type="match status" value="1"/>
</dbReference>
<dbReference type="PANTHER" id="PTHR22991:SF43">
    <property type="entry name" value="C-TYPE LECTIN-RELATED"/>
    <property type="match status" value="1"/>
</dbReference>
<dbReference type="InterPro" id="IPR018378">
    <property type="entry name" value="C-type_lectin_CS"/>
</dbReference>
<dbReference type="PANTHER" id="PTHR22991">
    <property type="entry name" value="PROTEIN CBG13490"/>
    <property type="match status" value="1"/>
</dbReference>
<dbReference type="AlphaFoldDB" id="A0A6A5HL05"/>
<feature type="domain" description="CUB" evidence="4">
    <location>
        <begin position="312"/>
        <end position="413"/>
    </location>
</feature>
<evidence type="ECO:0000313" key="6">
    <source>
        <dbReference type="EMBL" id="KAF1767811.1"/>
    </source>
</evidence>
<gene>
    <name evidence="6" type="ORF">GCK72_007770</name>
</gene>
<dbReference type="PROSITE" id="PS01180">
    <property type="entry name" value="CUB"/>
    <property type="match status" value="1"/>
</dbReference>
<comment type="caution">
    <text evidence="6">The sequence shown here is derived from an EMBL/GenBank/DDBJ whole genome shotgun (WGS) entry which is preliminary data.</text>
</comment>
<dbReference type="Proteomes" id="UP000483820">
    <property type="component" value="Chromosome II"/>
</dbReference>
<evidence type="ECO:0000256" key="2">
    <source>
        <dbReference type="PROSITE-ProRule" id="PRU00059"/>
    </source>
</evidence>
<dbReference type="InterPro" id="IPR050976">
    <property type="entry name" value="Snaclec"/>
</dbReference>
<dbReference type="CDD" id="cd00037">
    <property type="entry name" value="CLECT"/>
    <property type="match status" value="2"/>
</dbReference>
<dbReference type="InterPro" id="IPR016186">
    <property type="entry name" value="C-type_lectin-like/link_sf"/>
</dbReference>
<comment type="caution">
    <text evidence="2">Lacks conserved residue(s) required for the propagation of feature annotation.</text>
</comment>
<dbReference type="PROSITE" id="PS00615">
    <property type="entry name" value="C_TYPE_LECTIN_1"/>
    <property type="match status" value="2"/>
</dbReference>
<evidence type="ECO:0000313" key="7">
    <source>
        <dbReference type="Proteomes" id="UP000483820"/>
    </source>
</evidence>
<keyword evidence="3" id="KW-0732">Signal</keyword>
<dbReference type="Pfam" id="PF00059">
    <property type="entry name" value="Lectin_C"/>
    <property type="match status" value="2"/>
</dbReference>
<dbReference type="SUPFAM" id="SSF56436">
    <property type="entry name" value="C-type lectin-like"/>
    <property type="match status" value="2"/>
</dbReference>
<reference evidence="6 7" key="1">
    <citation type="submission" date="2019-12" db="EMBL/GenBank/DDBJ databases">
        <title>Chromosome-level assembly of the Caenorhabditis remanei genome.</title>
        <authorList>
            <person name="Teterina A.A."/>
            <person name="Willis J.H."/>
            <person name="Phillips P.C."/>
        </authorList>
    </citation>
    <scope>NUCLEOTIDE SEQUENCE [LARGE SCALE GENOMIC DNA]</scope>
    <source>
        <strain evidence="6 7">PX506</strain>
        <tissue evidence="6">Whole organism</tissue>
    </source>
</reference>
<keyword evidence="1" id="KW-1015">Disulfide bond</keyword>
<dbReference type="GeneID" id="9804879"/>